<evidence type="ECO:0000313" key="3">
    <source>
        <dbReference type="Proteomes" id="UP000321820"/>
    </source>
</evidence>
<dbReference type="PROSITE" id="PS51186">
    <property type="entry name" value="GNAT"/>
    <property type="match status" value="1"/>
</dbReference>
<dbReference type="Gene3D" id="3.40.630.30">
    <property type="match status" value="1"/>
</dbReference>
<evidence type="ECO:0000313" key="2">
    <source>
        <dbReference type="EMBL" id="QEE26778.1"/>
    </source>
</evidence>
<feature type="domain" description="N-acetyltransferase" evidence="1">
    <location>
        <begin position="5"/>
        <end position="168"/>
    </location>
</feature>
<proteinExistence type="predicted"/>
<organism evidence="2 3">
    <name type="scientific">Terriglobus albidus</name>
    <dbReference type="NCBI Taxonomy" id="1592106"/>
    <lineage>
        <taxon>Bacteria</taxon>
        <taxon>Pseudomonadati</taxon>
        <taxon>Acidobacteriota</taxon>
        <taxon>Terriglobia</taxon>
        <taxon>Terriglobales</taxon>
        <taxon>Acidobacteriaceae</taxon>
        <taxon>Terriglobus</taxon>
    </lineage>
</organism>
<dbReference type="InterPro" id="IPR016181">
    <property type="entry name" value="Acyl_CoA_acyltransferase"/>
</dbReference>
<dbReference type="PANTHER" id="PTHR43072:SF8">
    <property type="entry name" value="ACYLTRANSFERASE FABY-RELATED"/>
    <property type="match status" value="1"/>
</dbReference>
<name>A0A5B9E493_9BACT</name>
<keyword evidence="2" id="KW-0808">Transferase</keyword>
<accession>A0A5B9E493</accession>
<dbReference type="SUPFAM" id="SSF55729">
    <property type="entry name" value="Acyl-CoA N-acyltransferases (Nat)"/>
    <property type="match status" value="1"/>
</dbReference>
<dbReference type="Proteomes" id="UP000321820">
    <property type="component" value="Chromosome"/>
</dbReference>
<dbReference type="OrthoDB" id="9798006at2"/>
<dbReference type="KEGG" id="talb:FTW19_01420"/>
<evidence type="ECO:0000259" key="1">
    <source>
        <dbReference type="PROSITE" id="PS51186"/>
    </source>
</evidence>
<dbReference type="GO" id="GO:0016747">
    <property type="term" value="F:acyltransferase activity, transferring groups other than amino-acyl groups"/>
    <property type="evidence" value="ECO:0007669"/>
    <property type="project" value="InterPro"/>
</dbReference>
<protein>
    <submittedName>
        <fullName evidence="2">N-acetyltransferase</fullName>
    </submittedName>
</protein>
<dbReference type="InterPro" id="IPR000182">
    <property type="entry name" value="GNAT_dom"/>
</dbReference>
<dbReference type="EMBL" id="CP042806">
    <property type="protein sequence ID" value="QEE26778.1"/>
    <property type="molecule type" value="Genomic_DNA"/>
</dbReference>
<dbReference type="CDD" id="cd04301">
    <property type="entry name" value="NAT_SF"/>
    <property type="match status" value="1"/>
</dbReference>
<dbReference type="PANTHER" id="PTHR43072">
    <property type="entry name" value="N-ACETYLTRANSFERASE"/>
    <property type="match status" value="1"/>
</dbReference>
<dbReference type="AlphaFoldDB" id="A0A5B9E493"/>
<gene>
    <name evidence="2" type="ORF">FTW19_01420</name>
</gene>
<dbReference type="RefSeq" id="WP_147645916.1">
    <property type="nucleotide sequence ID" value="NZ_CP042806.1"/>
</dbReference>
<sequence length="168" mass="18702">MATEIQVRPVETSDAEAIAEIYGHYVRSSTATFELEPPTVEEIRLRMKVIAEKGLPWLVAEQGGRVVGYAYAGPYRPRAAYRFTLENSVYIHHETAGQGIGRLLMEQLLERCTEWGARQMVAVIGGGDENAASVRLHEKLGFVRVGVLQGVGWKFDRALDSLLMQRGL</sequence>
<reference evidence="2 3" key="1">
    <citation type="submission" date="2019-08" db="EMBL/GenBank/DDBJ databases">
        <title>Complete genome sequence of Terriglobus albidus strain ORNL.</title>
        <authorList>
            <person name="Podar M."/>
        </authorList>
    </citation>
    <scope>NUCLEOTIDE SEQUENCE [LARGE SCALE GENOMIC DNA]</scope>
    <source>
        <strain evidence="2 3">ORNL</strain>
    </source>
</reference>
<dbReference type="Pfam" id="PF00583">
    <property type="entry name" value="Acetyltransf_1"/>
    <property type="match status" value="1"/>
</dbReference>
<keyword evidence="3" id="KW-1185">Reference proteome</keyword>